<keyword evidence="2" id="KW-0479">Metal-binding</keyword>
<dbReference type="GO" id="GO:0006357">
    <property type="term" value="P:regulation of transcription by RNA polymerase II"/>
    <property type="evidence" value="ECO:0007669"/>
    <property type="project" value="TreeGrafter"/>
</dbReference>
<dbReference type="InterPro" id="IPR055141">
    <property type="entry name" value="TADA2A_B-like_dom"/>
</dbReference>
<dbReference type="InterPro" id="IPR009057">
    <property type="entry name" value="Homeodomain-like_sf"/>
</dbReference>
<dbReference type="PROSITE" id="PS01357">
    <property type="entry name" value="ZF_ZZ_1"/>
    <property type="match status" value="1"/>
</dbReference>
<dbReference type="Pfam" id="PF00249">
    <property type="entry name" value="Myb_DNA-binding"/>
    <property type="match status" value="1"/>
</dbReference>
<protein>
    <recommendedName>
        <fullName evidence="17">Transcriptional adapter 2</fullName>
    </recommendedName>
</protein>
<evidence type="ECO:0000313" key="15">
    <source>
        <dbReference type="EMBL" id="ORZ23123.1"/>
    </source>
</evidence>
<dbReference type="PROSITE" id="PS50135">
    <property type="entry name" value="ZF_ZZ_2"/>
    <property type="match status" value="1"/>
</dbReference>
<dbReference type="GO" id="GO:0005634">
    <property type="term" value="C:nucleus"/>
    <property type="evidence" value="ECO:0007669"/>
    <property type="project" value="UniProtKB-SubCell"/>
</dbReference>
<feature type="domain" description="Myb-like" evidence="10">
    <location>
        <begin position="95"/>
        <end position="138"/>
    </location>
</feature>
<evidence type="ECO:0000259" key="11">
    <source>
        <dbReference type="PROSITE" id="PS50135"/>
    </source>
</evidence>
<feature type="region of interest" description="Disordered" evidence="9">
    <location>
        <begin position="1"/>
        <end position="29"/>
    </location>
</feature>
<accession>A0A1X2IVT0</accession>
<feature type="domain" description="SWIRM" evidence="12">
    <location>
        <begin position="405"/>
        <end position="500"/>
    </location>
</feature>
<feature type="region of interest" description="Disordered" evidence="9">
    <location>
        <begin position="164"/>
        <end position="193"/>
    </location>
</feature>
<dbReference type="SUPFAM" id="SSF46689">
    <property type="entry name" value="Homeodomain-like"/>
    <property type="match status" value="2"/>
</dbReference>
<dbReference type="Pfam" id="PF22941">
    <property type="entry name" value="TADA2A-like_3rd"/>
    <property type="match status" value="1"/>
</dbReference>
<evidence type="ECO:0000256" key="4">
    <source>
        <dbReference type="ARBA" id="ARBA00022833"/>
    </source>
</evidence>
<keyword evidence="5" id="KW-0805">Transcription regulation</keyword>
<dbReference type="AlphaFoldDB" id="A0A1X2IVT0"/>
<dbReference type="FunFam" id="1.10.10.10:FF:000087">
    <property type="entry name" value="Transcriptional adapter 2"/>
    <property type="match status" value="1"/>
</dbReference>
<comment type="subcellular location">
    <subcellularLocation>
        <location evidence="1">Nucleus</location>
    </subcellularLocation>
</comment>
<dbReference type="GO" id="GO:0003682">
    <property type="term" value="F:chromatin binding"/>
    <property type="evidence" value="ECO:0007669"/>
    <property type="project" value="TreeGrafter"/>
</dbReference>
<dbReference type="CDD" id="cd00167">
    <property type="entry name" value="SANT"/>
    <property type="match status" value="1"/>
</dbReference>
<proteinExistence type="predicted"/>
<keyword evidence="3 8" id="KW-0863">Zinc-finger</keyword>
<evidence type="ECO:0000256" key="3">
    <source>
        <dbReference type="ARBA" id="ARBA00022771"/>
    </source>
</evidence>
<dbReference type="STRING" id="90262.A0A1X2IVT0"/>
<dbReference type="Pfam" id="PF04433">
    <property type="entry name" value="SWIRM"/>
    <property type="match status" value="1"/>
</dbReference>
<keyword evidence="7" id="KW-0539">Nucleus</keyword>
<dbReference type="PROSITE" id="PS51294">
    <property type="entry name" value="HTH_MYB"/>
    <property type="match status" value="1"/>
</dbReference>
<dbReference type="OrthoDB" id="270417at2759"/>
<dbReference type="GO" id="GO:0006338">
    <property type="term" value="P:chromatin remodeling"/>
    <property type="evidence" value="ECO:0007669"/>
    <property type="project" value="TreeGrafter"/>
</dbReference>
<dbReference type="Gene3D" id="1.10.10.60">
    <property type="entry name" value="Homeodomain-like"/>
    <property type="match status" value="1"/>
</dbReference>
<dbReference type="InterPro" id="IPR036388">
    <property type="entry name" value="WH-like_DNA-bd_sf"/>
</dbReference>
<dbReference type="InterPro" id="IPR043145">
    <property type="entry name" value="Znf_ZZ_sf"/>
</dbReference>
<dbReference type="GO" id="GO:0008270">
    <property type="term" value="F:zinc ion binding"/>
    <property type="evidence" value="ECO:0007669"/>
    <property type="project" value="UniProtKB-KW"/>
</dbReference>
<feature type="domain" description="SANT" evidence="13">
    <location>
        <begin position="90"/>
        <end position="142"/>
    </location>
</feature>
<dbReference type="PROSITE" id="PS50090">
    <property type="entry name" value="MYB_LIKE"/>
    <property type="match status" value="1"/>
</dbReference>
<dbReference type="Proteomes" id="UP000193560">
    <property type="component" value="Unassembled WGS sequence"/>
</dbReference>
<feature type="region of interest" description="Disordered" evidence="9">
    <location>
        <begin position="697"/>
        <end position="721"/>
    </location>
</feature>
<dbReference type="InterPro" id="IPR007526">
    <property type="entry name" value="SWIRM"/>
</dbReference>
<dbReference type="GO" id="GO:0070461">
    <property type="term" value="C:SAGA-type complex"/>
    <property type="evidence" value="ECO:0007669"/>
    <property type="project" value="TreeGrafter"/>
</dbReference>
<dbReference type="GO" id="GO:0003713">
    <property type="term" value="F:transcription coactivator activity"/>
    <property type="evidence" value="ECO:0007669"/>
    <property type="project" value="TreeGrafter"/>
</dbReference>
<dbReference type="FunFam" id="3.30.60.90:FF:000008">
    <property type="entry name" value="Transcriptional adapter 2"/>
    <property type="match status" value="1"/>
</dbReference>
<reference evidence="15 16" key="1">
    <citation type="submission" date="2016-07" db="EMBL/GenBank/DDBJ databases">
        <title>Pervasive Adenine N6-methylation of Active Genes in Fungi.</title>
        <authorList>
            <consortium name="DOE Joint Genome Institute"/>
            <person name="Mondo S.J."/>
            <person name="Dannebaum R.O."/>
            <person name="Kuo R.C."/>
            <person name="Labutti K."/>
            <person name="Haridas S."/>
            <person name="Kuo A."/>
            <person name="Salamov A."/>
            <person name="Ahrendt S.R."/>
            <person name="Lipzen A."/>
            <person name="Sullivan W."/>
            <person name="Andreopoulos W.B."/>
            <person name="Clum A."/>
            <person name="Lindquist E."/>
            <person name="Daum C."/>
            <person name="Ramamoorthy G.K."/>
            <person name="Gryganskyi A."/>
            <person name="Culley D."/>
            <person name="Magnuson J.K."/>
            <person name="James T.Y."/>
            <person name="O'Malley M.A."/>
            <person name="Stajich J.E."/>
            <person name="Spatafora J.W."/>
            <person name="Visel A."/>
            <person name="Grigoriev I.V."/>
        </authorList>
    </citation>
    <scope>NUCLEOTIDE SEQUENCE [LARGE SCALE GENOMIC DNA]</scope>
    <source>
        <strain evidence="15 16">NRRL 1336</strain>
    </source>
</reference>
<dbReference type="InterPro" id="IPR001005">
    <property type="entry name" value="SANT/Myb"/>
</dbReference>
<comment type="caution">
    <text evidence="15">The sequence shown here is derived from an EMBL/GenBank/DDBJ whole genome shotgun (WGS) entry which is preliminary data.</text>
</comment>
<sequence length="721" mass="81321">MTITHRPKSSGSALSANVDNSNAQIDDKEPPKYHCDACSNDVTNTVRIRCADKNCPDFDLCVTCFCGGSEPVKHKTSHDYRVVKPHTFPIFSEDWDADEELLLIQAAEKNGVGNWQAIAEYVGTRNKMECEEHYLEVYVGSPNWPMPLMDKVFDMHKTESDYRERKRQRLQLSRSPRKPAPPVITGKPVTSQPTFHELQGYMPRRYEFETEHENEAEQHVKDMVFNEDDTQEEMDLKVMVLDIYNTRLDKRQERKRMIFERGWLEFKKLQSMDRRRQKEERDIYNKTRVFCRLQTADDYDTFVQGLIKEQHLRDRMATLTEWRQAGLNTLRQGDQYERDKSSRLSHLKTVSALSNDRINGTHQQRGGLRAQMAALAPCTGAAYYREKLAEQQSPYHSNNKRPMFSSSSSSQQHLNIMEADGYHLLTKDEQEMCSTLYMMPRPYLVIKDLILKAYAKQGFLKRKQLKELVRIDTAKANRIFDFFVENGWIKAWQDPAEVLAAQQWEQHQQQLLQLQQFHDEATAAAAAATMAATATRATLTTPQSDQPPVSDLESLLPSSTTAETLAATISDIQLDGSAAMMMGDGFTGLTSASTGLASTAISTVPLQESETSESLLSQSVESCDLLGTSLALPPQTTPTTITADDQNMMANPEIVVNDTKDSTQSAILEELPTSIPSTQAVPVPTTLDETTAKSILSTAETVDKDDNNTTATFDDMDESAG</sequence>
<organism evidence="15 16">
    <name type="scientific">Absidia repens</name>
    <dbReference type="NCBI Taxonomy" id="90262"/>
    <lineage>
        <taxon>Eukaryota</taxon>
        <taxon>Fungi</taxon>
        <taxon>Fungi incertae sedis</taxon>
        <taxon>Mucoromycota</taxon>
        <taxon>Mucoromycotina</taxon>
        <taxon>Mucoromycetes</taxon>
        <taxon>Mucorales</taxon>
        <taxon>Cunninghamellaceae</taxon>
        <taxon>Absidia</taxon>
    </lineage>
</organism>
<evidence type="ECO:0000259" key="13">
    <source>
        <dbReference type="PROSITE" id="PS51293"/>
    </source>
</evidence>
<evidence type="ECO:0000259" key="14">
    <source>
        <dbReference type="PROSITE" id="PS51294"/>
    </source>
</evidence>
<dbReference type="InterPro" id="IPR017884">
    <property type="entry name" value="SANT_dom"/>
</dbReference>
<feature type="compositionally biased region" description="Polar residues" evidence="9">
    <location>
        <begin position="9"/>
        <end position="24"/>
    </location>
</feature>
<evidence type="ECO:0000256" key="9">
    <source>
        <dbReference type="SAM" id="MobiDB-lite"/>
    </source>
</evidence>
<keyword evidence="6" id="KW-0804">Transcription</keyword>
<evidence type="ECO:0000256" key="8">
    <source>
        <dbReference type="PROSITE-ProRule" id="PRU00228"/>
    </source>
</evidence>
<dbReference type="PANTHER" id="PTHR12374">
    <property type="entry name" value="TRANSCRIPTIONAL ADAPTOR 2 ADA2 -RELATED"/>
    <property type="match status" value="1"/>
</dbReference>
<dbReference type="SMART" id="SM00291">
    <property type="entry name" value="ZnF_ZZ"/>
    <property type="match status" value="1"/>
</dbReference>
<gene>
    <name evidence="15" type="ORF">BCR42DRAFT_404029</name>
</gene>
<dbReference type="Gene3D" id="1.10.10.10">
    <property type="entry name" value="Winged helix-like DNA-binding domain superfamily/Winged helix DNA-binding domain"/>
    <property type="match status" value="1"/>
</dbReference>
<evidence type="ECO:0000256" key="7">
    <source>
        <dbReference type="ARBA" id="ARBA00023242"/>
    </source>
</evidence>
<keyword evidence="16" id="KW-1185">Reference proteome</keyword>
<dbReference type="PROSITE" id="PS50934">
    <property type="entry name" value="SWIRM"/>
    <property type="match status" value="1"/>
</dbReference>
<dbReference type="InterPro" id="IPR017930">
    <property type="entry name" value="Myb_dom"/>
</dbReference>
<evidence type="ECO:0000256" key="6">
    <source>
        <dbReference type="ARBA" id="ARBA00023163"/>
    </source>
</evidence>
<dbReference type="EMBL" id="MCGE01000003">
    <property type="protein sequence ID" value="ORZ23123.1"/>
    <property type="molecule type" value="Genomic_DNA"/>
</dbReference>
<dbReference type="SUPFAM" id="SSF57850">
    <property type="entry name" value="RING/U-box"/>
    <property type="match status" value="1"/>
</dbReference>
<keyword evidence="4" id="KW-0862">Zinc</keyword>
<dbReference type="SMART" id="SM00717">
    <property type="entry name" value="SANT"/>
    <property type="match status" value="1"/>
</dbReference>
<dbReference type="PROSITE" id="PS51293">
    <property type="entry name" value="SANT"/>
    <property type="match status" value="1"/>
</dbReference>
<name>A0A1X2IVT0_9FUNG</name>
<feature type="domain" description="ZZ-type" evidence="11">
    <location>
        <begin position="30"/>
        <end position="88"/>
    </location>
</feature>
<evidence type="ECO:0000259" key="12">
    <source>
        <dbReference type="PROSITE" id="PS50934"/>
    </source>
</evidence>
<evidence type="ECO:0000256" key="2">
    <source>
        <dbReference type="ARBA" id="ARBA00022723"/>
    </source>
</evidence>
<evidence type="ECO:0000313" key="16">
    <source>
        <dbReference type="Proteomes" id="UP000193560"/>
    </source>
</evidence>
<dbReference type="Gene3D" id="3.30.60.90">
    <property type="match status" value="1"/>
</dbReference>
<dbReference type="InterPro" id="IPR041983">
    <property type="entry name" value="ADA2-like_ZZ"/>
</dbReference>
<dbReference type="InterPro" id="IPR000433">
    <property type="entry name" value="Znf_ZZ"/>
</dbReference>
<evidence type="ECO:0008006" key="17">
    <source>
        <dbReference type="Google" id="ProtNLM"/>
    </source>
</evidence>
<evidence type="ECO:0000259" key="10">
    <source>
        <dbReference type="PROSITE" id="PS50090"/>
    </source>
</evidence>
<evidence type="ECO:0000256" key="1">
    <source>
        <dbReference type="ARBA" id="ARBA00004123"/>
    </source>
</evidence>
<dbReference type="PANTHER" id="PTHR12374:SF20">
    <property type="entry name" value="TRANSCRIPTIONAL ADAPTER 2-ALPHA"/>
    <property type="match status" value="1"/>
</dbReference>
<dbReference type="CDD" id="cd02335">
    <property type="entry name" value="ZZ_ADA2"/>
    <property type="match status" value="1"/>
</dbReference>
<feature type="domain" description="HTH myb-type" evidence="14">
    <location>
        <begin position="95"/>
        <end position="142"/>
    </location>
</feature>
<dbReference type="Pfam" id="PF25299">
    <property type="entry name" value="ZZ_ADA2"/>
    <property type="match status" value="1"/>
</dbReference>
<evidence type="ECO:0000256" key="5">
    <source>
        <dbReference type="ARBA" id="ARBA00023015"/>
    </source>
</evidence>